<protein>
    <submittedName>
        <fullName evidence="1">Uncharacterized protein</fullName>
    </submittedName>
</protein>
<name>A0A1X7AH13_9GAMM</name>
<keyword evidence="2" id="KW-1185">Reference proteome</keyword>
<proteinExistence type="predicted"/>
<dbReference type="OrthoDB" id="8587166at2"/>
<accession>A0A1X7AH13</accession>
<dbReference type="AlphaFoldDB" id="A0A1X7AH13"/>
<evidence type="ECO:0000313" key="2">
    <source>
        <dbReference type="Proteomes" id="UP000196573"/>
    </source>
</evidence>
<dbReference type="RefSeq" id="WP_087108146.1">
    <property type="nucleotide sequence ID" value="NZ_CBCSCN010000009.1"/>
</dbReference>
<dbReference type="EMBL" id="FWPT01000003">
    <property type="protein sequence ID" value="SMA41741.1"/>
    <property type="molecule type" value="Genomic_DNA"/>
</dbReference>
<dbReference type="Proteomes" id="UP000196573">
    <property type="component" value="Unassembled WGS sequence"/>
</dbReference>
<sequence>MSQTHPYKYYLLNAHQPCLWFHLDNPEHTLDIHQLCQFSGPTSPTFHPEDDLATDQPIALIEHITALHHPDKLPGSKHLGTLLYFGGNLADSLMHWLMARQRAPEIWLFPEYDDVGMANWLKLKSAIPHAQLFIPDDIEQRFKTAQHSSKPRRWEDHPLLDSNNLKKTNDAGVLQILELVNTYGYALSQSDLISS</sequence>
<gene>
    <name evidence="1" type="ORF">EHSB41UT_01316</name>
</gene>
<evidence type="ECO:0000313" key="1">
    <source>
        <dbReference type="EMBL" id="SMA41741.1"/>
    </source>
</evidence>
<organism evidence="1 2">
    <name type="scientific">Parendozoicomonas haliclonae</name>
    <dbReference type="NCBI Taxonomy" id="1960125"/>
    <lineage>
        <taxon>Bacteria</taxon>
        <taxon>Pseudomonadati</taxon>
        <taxon>Pseudomonadota</taxon>
        <taxon>Gammaproteobacteria</taxon>
        <taxon>Oceanospirillales</taxon>
        <taxon>Endozoicomonadaceae</taxon>
        <taxon>Parendozoicomonas</taxon>
    </lineage>
</organism>
<reference evidence="1 2" key="1">
    <citation type="submission" date="2017-03" db="EMBL/GenBank/DDBJ databases">
        <authorList>
            <person name="Afonso C.L."/>
            <person name="Miller P.J."/>
            <person name="Scott M.A."/>
            <person name="Spackman E."/>
            <person name="Goraichik I."/>
            <person name="Dimitrov K.M."/>
            <person name="Suarez D.L."/>
            <person name="Swayne D.E."/>
        </authorList>
    </citation>
    <scope>NUCLEOTIDE SEQUENCE [LARGE SCALE GENOMIC DNA]</scope>
    <source>
        <strain evidence="1">SB41UT1</strain>
    </source>
</reference>